<dbReference type="PANTHER" id="PTHR31212:SF4">
    <property type="entry name" value="ALPHA-KETOGLUTARATE-DEPENDENT DIOXYGENASE ALKB HOMOLOG 3"/>
    <property type="match status" value="1"/>
</dbReference>
<reference evidence="2 3" key="1">
    <citation type="submission" date="2020-04" db="EMBL/GenBank/DDBJ databases">
        <authorList>
            <person name="Yin C."/>
        </authorList>
    </citation>
    <scope>NUCLEOTIDE SEQUENCE [LARGE SCALE GENOMIC DNA]</scope>
    <source>
        <strain evidence="2 3">Ae27</strain>
    </source>
</reference>
<dbReference type="GO" id="GO:0051213">
    <property type="term" value="F:dioxygenase activity"/>
    <property type="evidence" value="ECO:0007669"/>
    <property type="project" value="UniProtKB-KW"/>
</dbReference>
<dbReference type="PROSITE" id="PS51471">
    <property type="entry name" value="FE2OG_OXY"/>
    <property type="match status" value="1"/>
</dbReference>
<keyword evidence="2" id="KW-0223">Dioxygenase</keyword>
<sequence length="206" mass="23749">MQLKLFDDGSQLMLPEDLITYHPAFLSREESDQLLEQLLSTVPWQQSKVMMYEKEVLTPRLSAWFGSEPIRSGDQRPVLPWPPALLALKAKVEAHTGIVFDGVLLNYYRDNNDSVAWHSDKDTVPGLKTEIASISLGEERNFDFRSKDDHRRRYSIKLQHGSLLLMKGDLQRYWEHRIAKSAKPMKARINLTFRKVGNTTAPPYIP</sequence>
<keyword evidence="3" id="KW-1185">Reference proteome</keyword>
<accession>A0A847RN90</accession>
<keyword evidence="2" id="KW-0560">Oxidoreductase</keyword>
<dbReference type="InterPro" id="IPR005123">
    <property type="entry name" value="Oxoglu/Fe-dep_dioxygenase_dom"/>
</dbReference>
<feature type="domain" description="Fe2OG dioxygenase" evidence="1">
    <location>
        <begin position="99"/>
        <end position="197"/>
    </location>
</feature>
<dbReference type="Pfam" id="PF13532">
    <property type="entry name" value="2OG-FeII_Oxy_2"/>
    <property type="match status" value="1"/>
</dbReference>
<organism evidence="2 3">
    <name type="scientific">Chitinophaga varians</name>
    <dbReference type="NCBI Taxonomy" id="2202339"/>
    <lineage>
        <taxon>Bacteria</taxon>
        <taxon>Pseudomonadati</taxon>
        <taxon>Bacteroidota</taxon>
        <taxon>Chitinophagia</taxon>
        <taxon>Chitinophagales</taxon>
        <taxon>Chitinophagaceae</taxon>
        <taxon>Chitinophaga</taxon>
    </lineage>
</organism>
<dbReference type="InterPro" id="IPR037151">
    <property type="entry name" value="AlkB-like_sf"/>
</dbReference>
<comment type="caution">
    <text evidence="2">The sequence shown here is derived from an EMBL/GenBank/DDBJ whole genome shotgun (WGS) entry which is preliminary data.</text>
</comment>
<dbReference type="PANTHER" id="PTHR31212">
    <property type="entry name" value="ALPHA-KETOGLUTARATE-DEPENDENT DIOXYGENASE ALKB HOMOLOG 3"/>
    <property type="match status" value="1"/>
</dbReference>
<dbReference type="Gene3D" id="2.60.120.590">
    <property type="entry name" value="Alpha-ketoglutarate-dependent dioxygenase AlkB-like"/>
    <property type="match status" value="1"/>
</dbReference>
<name>A0A847RN90_9BACT</name>
<dbReference type="AlphaFoldDB" id="A0A847RN90"/>
<evidence type="ECO:0000259" key="1">
    <source>
        <dbReference type="PROSITE" id="PS51471"/>
    </source>
</evidence>
<proteinExistence type="predicted"/>
<evidence type="ECO:0000313" key="3">
    <source>
        <dbReference type="Proteomes" id="UP000570474"/>
    </source>
</evidence>
<evidence type="ECO:0000313" key="2">
    <source>
        <dbReference type="EMBL" id="NLR68459.1"/>
    </source>
</evidence>
<dbReference type="RefSeq" id="WP_168874369.1">
    <property type="nucleotide sequence ID" value="NZ_JABAIA010000003.1"/>
</dbReference>
<gene>
    <name evidence="2" type="ORF">HGH92_29405</name>
</gene>
<dbReference type="Proteomes" id="UP000570474">
    <property type="component" value="Unassembled WGS sequence"/>
</dbReference>
<dbReference type="SUPFAM" id="SSF51197">
    <property type="entry name" value="Clavaminate synthase-like"/>
    <property type="match status" value="1"/>
</dbReference>
<dbReference type="InterPro" id="IPR032854">
    <property type="entry name" value="ALKBH3"/>
</dbReference>
<dbReference type="EMBL" id="JABAIA010000003">
    <property type="protein sequence ID" value="NLR68459.1"/>
    <property type="molecule type" value="Genomic_DNA"/>
</dbReference>
<protein>
    <submittedName>
        <fullName evidence="2">Alpha-ketoglutarate-dependent dioxygenase AlkB</fullName>
    </submittedName>
</protein>
<dbReference type="InterPro" id="IPR027450">
    <property type="entry name" value="AlkB-like"/>
</dbReference>
<dbReference type="GO" id="GO:0006307">
    <property type="term" value="P:DNA alkylation repair"/>
    <property type="evidence" value="ECO:0007669"/>
    <property type="project" value="InterPro"/>
</dbReference>